<dbReference type="PROSITE" id="PS51257">
    <property type="entry name" value="PROKAR_LIPOPROTEIN"/>
    <property type="match status" value="1"/>
</dbReference>
<proteinExistence type="inferred from homology"/>
<dbReference type="InterPro" id="IPR010131">
    <property type="entry name" value="MdtP/NodT-like"/>
</dbReference>
<keyword evidence="2" id="KW-0732">Signal</keyword>
<feature type="signal peptide" evidence="2">
    <location>
        <begin position="1"/>
        <end position="20"/>
    </location>
</feature>
<gene>
    <name evidence="4" type="ORF">EBB_03585</name>
</gene>
<keyword evidence="3" id="KW-0175">Coiled coil</keyword>
<dbReference type="Pfam" id="PF02321">
    <property type="entry name" value="OEP"/>
    <property type="match status" value="2"/>
</dbReference>
<keyword evidence="5" id="KW-1185">Reference proteome</keyword>
<evidence type="ECO:0000256" key="1">
    <source>
        <dbReference type="ARBA" id="ARBA00007613"/>
    </source>
</evidence>
<evidence type="ECO:0000313" key="4">
    <source>
        <dbReference type="EMBL" id="MBD9359643.1"/>
    </source>
</evidence>
<evidence type="ECO:0000256" key="3">
    <source>
        <dbReference type="SAM" id="Coils"/>
    </source>
</evidence>
<comment type="subcellular location">
    <subcellularLocation>
        <location evidence="2">Cell outer membrane</location>
        <topology evidence="2">Lipid-anchor</topology>
    </subcellularLocation>
</comment>
<evidence type="ECO:0000313" key="5">
    <source>
        <dbReference type="Proteomes" id="UP000641152"/>
    </source>
</evidence>
<dbReference type="Gene3D" id="2.20.200.10">
    <property type="entry name" value="Outer membrane efflux proteins (OEP)"/>
    <property type="match status" value="1"/>
</dbReference>
<dbReference type="SUPFAM" id="SSF56954">
    <property type="entry name" value="Outer membrane efflux proteins (OEP)"/>
    <property type="match status" value="1"/>
</dbReference>
<dbReference type="RefSeq" id="WP_192392504.1">
    <property type="nucleotide sequence ID" value="NZ_CAJHIU010000001.1"/>
</dbReference>
<dbReference type="EMBL" id="JACXST010000001">
    <property type="protein sequence ID" value="MBD9359643.1"/>
    <property type="molecule type" value="Genomic_DNA"/>
</dbReference>
<protein>
    <submittedName>
        <fullName evidence="4">Efflux transporter outer membrane subunit</fullName>
    </submittedName>
</protein>
<sequence>MPAKPCRPMLWILSALSALWAVGCESPAPRDPHALAFQTPPRWSSNGHFAEAAATGWLAAFNDEHLTGLVSSGLADNFDLKSAAARVDAAREQAVIAGSGRWPQLSLTPVYQRAKSNVGGESSESGAFTALFNLSWELDVWGRIKAGQQAAETEAEATGDDYRAAQLSLAARIAQAYFEFTEAQLQATVAAQSVKDRGTIVDLVRGRFNRGLTRGLDLRLVLTDLANAQAQLAQARNDAQLIGKRLQTLLGRYPGNGQEGATEFDATFHLPQPPETLSAGLPAELLERRPDVIAAFKRLRAADSRLESAEKALLPRVTLTGAGGSSSAALTEIIDPRAAAWNLAAGLAQPLFTGDRLQGEIRFNQAKVQEAFNQYQSVALNAFREVEQALAAEAWLRTQEQALREAVEQTEASRKLAVYSYRQGLIEILTLLDSYRSTLNAQSAHLAVQRQLLNNRINLYLALGGGV</sequence>
<evidence type="ECO:0000256" key="2">
    <source>
        <dbReference type="RuleBase" id="RU362097"/>
    </source>
</evidence>
<feature type="chain" id="PRO_5045003551" evidence="2">
    <location>
        <begin position="21"/>
        <end position="467"/>
    </location>
</feature>
<keyword evidence="2" id="KW-1134">Transmembrane beta strand</keyword>
<dbReference type="NCBIfam" id="TIGR01845">
    <property type="entry name" value="outer_NodT"/>
    <property type="match status" value="1"/>
</dbReference>
<dbReference type="Proteomes" id="UP000641152">
    <property type="component" value="Unassembled WGS sequence"/>
</dbReference>
<keyword evidence="2" id="KW-0812">Transmembrane</keyword>
<comment type="caution">
    <text evidence="4">The sequence shown here is derived from an EMBL/GenBank/DDBJ whole genome shotgun (WGS) entry which is preliminary data.</text>
</comment>
<accession>A0ABR9D953</accession>
<keyword evidence="2" id="KW-0449">Lipoprotein</keyword>
<dbReference type="Gene3D" id="1.20.1600.10">
    <property type="entry name" value="Outer membrane efflux proteins (OEP)"/>
    <property type="match status" value="1"/>
</dbReference>
<keyword evidence="2" id="KW-0564">Palmitate</keyword>
<reference evidence="4 5" key="1">
    <citation type="submission" date="2020-09" db="EMBL/GenBank/DDBJ databases">
        <title>Methylomonas albis sp. nov. and Methylomonas fluvii sp. nov.: Two cold-adapted methanotrophs from the River Elbe and an amended description of Methylovulum psychrotolerans strain Eb1.</title>
        <authorList>
            <person name="Bussmann I.K."/>
            <person name="Klings K.-W."/>
            <person name="Warnstedt J."/>
            <person name="Hoppert M."/>
            <person name="Saborowski A."/>
            <person name="Horn F."/>
            <person name="Liebner S."/>
        </authorList>
    </citation>
    <scope>NUCLEOTIDE SEQUENCE [LARGE SCALE GENOMIC DNA]</scope>
    <source>
        <strain evidence="4 5">EbB</strain>
    </source>
</reference>
<name>A0ABR9D953_9GAMM</name>
<keyword evidence="2" id="KW-0472">Membrane</keyword>
<comment type="similarity">
    <text evidence="1 2">Belongs to the outer membrane factor (OMF) (TC 1.B.17) family.</text>
</comment>
<feature type="coiled-coil region" evidence="3">
    <location>
        <begin position="218"/>
        <end position="245"/>
    </location>
</feature>
<dbReference type="InterPro" id="IPR003423">
    <property type="entry name" value="OMP_efflux"/>
</dbReference>
<dbReference type="PANTHER" id="PTHR30203">
    <property type="entry name" value="OUTER MEMBRANE CATION EFFLUX PROTEIN"/>
    <property type="match status" value="1"/>
</dbReference>
<organism evidence="4 5">
    <name type="scientific">Methylomonas fluvii</name>
    <dbReference type="NCBI Taxonomy" id="1854564"/>
    <lineage>
        <taxon>Bacteria</taxon>
        <taxon>Pseudomonadati</taxon>
        <taxon>Pseudomonadota</taxon>
        <taxon>Gammaproteobacteria</taxon>
        <taxon>Methylococcales</taxon>
        <taxon>Methylococcaceae</taxon>
        <taxon>Methylomonas</taxon>
    </lineage>
</organism>